<name>A0ACC5VQC6_9GAMM</name>
<organism evidence="1 2">
    <name type="scientific">Vreelandella aquamarina</name>
    <dbReference type="NCBI Taxonomy" id="77097"/>
    <lineage>
        <taxon>Bacteria</taxon>
        <taxon>Pseudomonadati</taxon>
        <taxon>Pseudomonadota</taxon>
        <taxon>Gammaproteobacteria</taxon>
        <taxon>Oceanospirillales</taxon>
        <taxon>Halomonadaceae</taxon>
        <taxon>Vreelandella</taxon>
    </lineage>
</organism>
<dbReference type="Proteomes" id="UP001319846">
    <property type="component" value="Unassembled WGS sequence"/>
</dbReference>
<dbReference type="EMBL" id="JABYQT010000001">
    <property type="protein sequence ID" value="MBZ5486088.1"/>
    <property type="molecule type" value="Genomic_DNA"/>
</dbReference>
<keyword evidence="2" id="KW-1185">Reference proteome</keyword>
<proteinExistence type="predicted"/>
<evidence type="ECO:0000313" key="1">
    <source>
        <dbReference type="EMBL" id="MBZ5486088.1"/>
    </source>
</evidence>
<gene>
    <name evidence="1" type="ORF">HW452_00935</name>
</gene>
<comment type="caution">
    <text evidence="1">The sequence shown here is derived from an EMBL/GenBank/DDBJ whole genome shotgun (WGS) entry which is preliminary data.</text>
</comment>
<sequence>MFITEQQLEGQHIILEHLHSGHIEPLQQAVAEGEAWKIWYANVPHPDDMAAYVESAMEGAKKGEVAYAVRHKASGDIVGTTRFYQVDAANRRAMLGYTWYSQSVRRTAVNTECKYLMLQNLFEASNAVACEFRTHFFNQASRTAIERLGAKQDGILRSHQIMRDGSLRDTVVYSIIEAEWPAVRMHLESKLESYLSP</sequence>
<reference evidence="1" key="1">
    <citation type="submission" date="2020-06" db="EMBL/GenBank/DDBJ databases">
        <title>Whole Genome Sequence of Halomonas aquamarina MB598.</title>
        <authorList>
            <person name="Pervaiz M."/>
            <person name="Fariq A."/>
            <person name="Yasmin A."/>
            <person name="Welch M."/>
        </authorList>
    </citation>
    <scope>NUCLEOTIDE SEQUENCE</scope>
    <source>
        <strain evidence="1">MB598</strain>
    </source>
</reference>
<protein>
    <submittedName>
        <fullName evidence="1">GNAT family N-acetyltransferase</fullName>
    </submittedName>
</protein>
<accession>A0ACC5VQC6</accession>
<evidence type="ECO:0000313" key="2">
    <source>
        <dbReference type="Proteomes" id="UP001319846"/>
    </source>
</evidence>